<name>A0A248VNY8_9BURK</name>
<gene>
    <name evidence="2" type="ORF">CJU94_20165</name>
</gene>
<evidence type="ECO:0000313" key="2">
    <source>
        <dbReference type="EMBL" id="ASW00583.1"/>
    </source>
</evidence>
<sequence length="71" mass="7053">MTGRVCRVLLSGANVRRLFLTTMLAGIGGLQGCSTTLETLGLGVGLGIGVGAIGAVGTIACAIGCERDRGF</sequence>
<accession>A0A248VNY8</accession>
<feature type="transmembrane region" description="Helical" evidence="1">
    <location>
        <begin position="42"/>
        <end position="65"/>
    </location>
</feature>
<proteinExistence type="predicted"/>
<evidence type="ECO:0000256" key="1">
    <source>
        <dbReference type="SAM" id="Phobius"/>
    </source>
</evidence>
<keyword evidence="1" id="KW-0472">Membrane</keyword>
<protein>
    <submittedName>
        <fullName evidence="2">Uncharacterized protein</fullName>
    </submittedName>
</protein>
<keyword evidence="1" id="KW-0812">Transmembrane</keyword>
<evidence type="ECO:0000313" key="3">
    <source>
        <dbReference type="Proteomes" id="UP000215158"/>
    </source>
</evidence>
<dbReference type="EMBL" id="CP022990">
    <property type="protein sequence ID" value="ASW00583.1"/>
    <property type="molecule type" value="Genomic_DNA"/>
</dbReference>
<dbReference type="AlphaFoldDB" id="A0A248VNY8"/>
<dbReference type="KEGG" id="parb:CJU94_20165"/>
<dbReference type="Proteomes" id="UP000215158">
    <property type="component" value="Chromosome 2"/>
</dbReference>
<keyword evidence="1" id="KW-1133">Transmembrane helix</keyword>
<organism evidence="2 3">
    <name type="scientific">Paraburkholderia aromaticivorans</name>
    <dbReference type="NCBI Taxonomy" id="2026199"/>
    <lineage>
        <taxon>Bacteria</taxon>
        <taxon>Pseudomonadati</taxon>
        <taxon>Pseudomonadota</taxon>
        <taxon>Betaproteobacteria</taxon>
        <taxon>Burkholderiales</taxon>
        <taxon>Burkholderiaceae</taxon>
        <taxon>Paraburkholderia</taxon>
    </lineage>
</organism>
<dbReference type="PROSITE" id="PS51257">
    <property type="entry name" value="PROKAR_LIPOPROTEIN"/>
    <property type="match status" value="1"/>
</dbReference>
<keyword evidence="3" id="KW-1185">Reference proteome</keyword>
<reference evidence="2 3" key="1">
    <citation type="submission" date="2017-08" db="EMBL/GenBank/DDBJ databases">
        <title>Identification and genetic characteristics of simultaneous BTEX- and naphthalene-degrading Paraburkholderia sp. BN5 isolated from petroleum-contaminated soil.</title>
        <authorList>
            <person name="Lee Y."/>
            <person name="Jeon C.O."/>
        </authorList>
    </citation>
    <scope>NUCLEOTIDE SEQUENCE [LARGE SCALE GENOMIC DNA]</scope>
    <source>
        <strain evidence="2 3">BN5</strain>
    </source>
</reference>